<dbReference type="KEGG" id="nwl:NWFMUON74_71020"/>
<dbReference type="Proteomes" id="UP000516173">
    <property type="component" value="Chromosome"/>
</dbReference>
<dbReference type="RefSeq" id="WP_187685932.1">
    <property type="nucleotide sequence ID" value="NZ_AP023396.1"/>
</dbReference>
<evidence type="ECO:0000313" key="3">
    <source>
        <dbReference type="Proteomes" id="UP000516173"/>
    </source>
</evidence>
<evidence type="ECO:0000313" key="2">
    <source>
        <dbReference type="EMBL" id="BCK59330.1"/>
    </source>
</evidence>
<dbReference type="Pfam" id="PF14216">
    <property type="entry name" value="DUF4326"/>
    <property type="match status" value="1"/>
</dbReference>
<dbReference type="InterPro" id="IPR025475">
    <property type="entry name" value="DUF4326"/>
</dbReference>
<sequence length="105" mass="11414">MPKRVQLTHDQSWNADDRTVIVAEPSRWANPFRAGAHPGATRAAVTDQFRDWLIYSDDAKAAATRAALPELRGMDLACWCAPGSPCHGDVLLALANDENEDRAAG</sequence>
<feature type="domain" description="DUF4326" evidence="1">
    <location>
        <begin position="11"/>
        <end position="92"/>
    </location>
</feature>
<dbReference type="EMBL" id="AP023396">
    <property type="protein sequence ID" value="BCK59330.1"/>
    <property type="molecule type" value="Genomic_DNA"/>
</dbReference>
<proteinExistence type="predicted"/>
<organism evidence="2 3">
    <name type="scientific">Nocardia wallacei</name>
    <dbReference type="NCBI Taxonomy" id="480035"/>
    <lineage>
        <taxon>Bacteria</taxon>
        <taxon>Bacillati</taxon>
        <taxon>Actinomycetota</taxon>
        <taxon>Actinomycetes</taxon>
        <taxon>Mycobacteriales</taxon>
        <taxon>Nocardiaceae</taxon>
        <taxon>Nocardia</taxon>
    </lineage>
</organism>
<dbReference type="GeneID" id="80351471"/>
<protein>
    <recommendedName>
        <fullName evidence="1">DUF4326 domain-containing protein</fullName>
    </recommendedName>
</protein>
<accession>A0A7G1KVP3</accession>
<evidence type="ECO:0000259" key="1">
    <source>
        <dbReference type="Pfam" id="PF14216"/>
    </source>
</evidence>
<name>A0A7G1KVP3_9NOCA</name>
<reference evidence="2 3" key="1">
    <citation type="submission" date="2020-08" db="EMBL/GenBank/DDBJ databases">
        <title>Genome Sequencing of Nocardia wallacei strain FMUON74 and assembly.</title>
        <authorList>
            <person name="Toyokawa M."/>
            <person name="Uesaka K."/>
        </authorList>
    </citation>
    <scope>NUCLEOTIDE SEQUENCE [LARGE SCALE GENOMIC DNA]</scope>
    <source>
        <strain evidence="2 3">FMUON74</strain>
    </source>
</reference>
<dbReference type="AlphaFoldDB" id="A0A7G1KVP3"/>
<keyword evidence="3" id="KW-1185">Reference proteome</keyword>
<gene>
    <name evidence="2" type="ORF">NWFMUON74_71020</name>
</gene>